<dbReference type="PANTHER" id="PTHR35144:SF2">
    <property type="entry name" value="MEIOSIS-SPECIFIC TRANSCRIPTION FACTOR NDT80"/>
    <property type="match status" value="1"/>
</dbReference>
<feature type="domain" description="NDT80" evidence="4">
    <location>
        <begin position="88"/>
        <end position="345"/>
    </location>
</feature>
<dbReference type="InterPro" id="IPR008967">
    <property type="entry name" value="p53-like_TF_DNA-bd_sf"/>
</dbReference>
<evidence type="ECO:0000256" key="2">
    <source>
        <dbReference type="PROSITE-ProRule" id="PRU00850"/>
    </source>
</evidence>
<sequence>MASAAASYPSSTGNAAYSNRTSQNGPTSNSTSSPTSTSSQHAPTGSAAAKPYSSYVYANRSAPPPSTFSPYVPIYSPTSLAFSPGVGPTSSVQQGTNGLPPPATGNADDEERHRDVSQSPFPDSASNEVDSPILRRQRWMDSAPSWRPTTQSCAVLSMDRNKSYSIRLNPRIERGFFLADNDWTCYRRNYFQVSISFSAMDTVGHRVEMPCLVALDGQLHTVTAFHVGIGARTSNGQREVELVQHTAKRDKGPQMLPEPKLCQPQDPMTTATRGVDSFHSVTYERLQFKAATANNGKRRAAQQYHVLVAELYAELSDKSRIKIAITESAPLVVRGRAPGHYAAMHNKTGAGGHAGRMPSPTVDGYPTDQKDHGAPNVRPPGFLSTGGSPSETVAIRPSAVLPPPSVLAGFSQQQQMYAHAYPSAQEINYYQQYQQYHQAQRQNQQQPEHQHQQRAQDANKTHPHNPPIHLSPSTTSPAQPQISANNYVPQHHQSNGSYSHVTMPTSYPSTYFPATTSPNTYHQHSTSHPLQSAPRPPILGSTSSTGGVSLGTMAASHQAVSSGSVQPIPVSPPVSPPKNAPIASSTLKNGTGLHEVDRDRQDGARQHEGR</sequence>
<dbReference type="Gene3D" id="2.60.40.1390">
    <property type="entry name" value="NDT80 DNA-binding domain"/>
    <property type="match status" value="1"/>
</dbReference>
<dbReference type="GO" id="GO:0003700">
    <property type="term" value="F:DNA-binding transcription factor activity"/>
    <property type="evidence" value="ECO:0007669"/>
    <property type="project" value="UniProtKB-UniRule"/>
</dbReference>
<dbReference type="GO" id="GO:0003677">
    <property type="term" value="F:DNA binding"/>
    <property type="evidence" value="ECO:0007669"/>
    <property type="project" value="UniProtKB-KW"/>
</dbReference>
<dbReference type="SUPFAM" id="SSF49417">
    <property type="entry name" value="p53-like transcription factors"/>
    <property type="match status" value="1"/>
</dbReference>
<dbReference type="GO" id="GO:0000228">
    <property type="term" value="C:nuclear chromosome"/>
    <property type="evidence" value="ECO:0007669"/>
    <property type="project" value="TreeGrafter"/>
</dbReference>
<feature type="compositionally biased region" description="Basic and acidic residues" evidence="3">
    <location>
        <begin position="594"/>
        <end position="610"/>
    </location>
</feature>
<feature type="region of interest" description="Disordered" evidence="3">
    <location>
        <begin position="1"/>
        <end position="48"/>
    </location>
</feature>
<feature type="region of interest" description="Disordered" evidence="3">
    <location>
        <begin position="248"/>
        <end position="268"/>
    </location>
</feature>
<feature type="compositionally biased region" description="Low complexity" evidence="3">
    <location>
        <begin position="539"/>
        <end position="552"/>
    </location>
</feature>
<feature type="region of interest" description="Disordered" evidence="3">
    <location>
        <begin position="514"/>
        <end position="610"/>
    </location>
</feature>
<dbReference type="STRING" id="645134.A0A0L0HHI1"/>
<accession>A0A0L0HHI1</accession>
<evidence type="ECO:0000313" key="6">
    <source>
        <dbReference type="Proteomes" id="UP000053201"/>
    </source>
</evidence>
<evidence type="ECO:0000259" key="4">
    <source>
        <dbReference type="PROSITE" id="PS51517"/>
    </source>
</evidence>
<feature type="compositionally biased region" description="Polar residues" evidence="3">
    <location>
        <begin position="471"/>
        <end position="502"/>
    </location>
</feature>
<protein>
    <recommendedName>
        <fullName evidence="4">NDT80 domain-containing protein</fullName>
    </recommendedName>
</protein>
<dbReference type="OMA" id="MRYIMTD"/>
<reference evidence="5 6" key="1">
    <citation type="submission" date="2009-08" db="EMBL/GenBank/DDBJ databases">
        <title>The Genome Sequence of Spizellomyces punctatus strain DAOM BR117.</title>
        <authorList>
            <consortium name="The Broad Institute Genome Sequencing Platform"/>
            <person name="Russ C."/>
            <person name="Cuomo C."/>
            <person name="Shea T."/>
            <person name="Young S.K."/>
            <person name="Zeng Q."/>
            <person name="Koehrsen M."/>
            <person name="Haas B."/>
            <person name="Borodovsky M."/>
            <person name="Guigo R."/>
            <person name="Alvarado L."/>
            <person name="Berlin A."/>
            <person name="Bochicchio J."/>
            <person name="Borenstein D."/>
            <person name="Chapman S."/>
            <person name="Chen Z."/>
            <person name="Engels R."/>
            <person name="Freedman E."/>
            <person name="Gellesch M."/>
            <person name="Goldberg J."/>
            <person name="Griggs A."/>
            <person name="Gujja S."/>
            <person name="Heiman D."/>
            <person name="Hepburn T."/>
            <person name="Howarth C."/>
            <person name="Jen D."/>
            <person name="Larson L."/>
            <person name="Lewis B."/>
            <person name="Mehta T."/>
            <person name="Park D."/>
            <person name="Pearson M."/>
            <person name="Roberts A."/>
            <person name="Saif S."/>
            <person name="Shenoy N."/>
            <person name="Sisk P."/>
            <person name="Stolte C."/>
            <person name="Sykes S."/>
            <person name="Thomson T."/>
            <person name="Walk T."/>
            <person name="White J."/>
            <person name="Yandava C."/>
            <person name="Burger G."/>
            <person name="Gray M.W."/>
            <person name="Holland P.W.H."/>
            <person name="King N."/>
            <person name="Lang F.B.F."/>
            <person name="Roger A.J."/>
            <person name="Ruiz-Trillo I."/>
            <person name="Lander E."/>
            <person name="Nusbaum C."/>
        </authorList>
    </citation>
    <scope>NUCLEOTIDE SEQUENCE [LARGE SCALE GENOMIC DNA]</scope>
    <source>
        <strain evidence="5 6">DAOM BR117</strain>
    </source>
</reference>
<dbReference type="eggNOG" id="ENOG502RYEH">
    <property type="taxonomic scope" value="Eukaryota"/>
</dbReference>
<feature type="compositionally biased region" description="Low complexity" evidence="3">
    <location>
        <begin position="436"/>
        <end position="447"/>
    </location>
</feature>
<dbReference type="InParanoid" id="A0A0L0HHI1"/>
<dbReference type="AlphaFoldDB" id="A0A0L0HHI1"/>
<feature type="region of interest" description="Disordered" evidence="3">
    <location>
        <begin position="348"/>
        <end position="395"/>
    </location>
</feature>
<feature type="DNA-binding region" description="NDT80" evidence="2">
    <location>
        <begin position="88"/>
        <end position="345"/>
    </location>
</feature>
<feature type="compositionally biased region" description="Polar residues" evidence="3">
    <location>
        <begin position="8"/>
        <end position="20"/>
    </location>
</feature>
<dbReference type="PANTHER" id="PTHR35144">
    <property type="entry name" value="MEIOSIS-SPECIFIC TRANSCRIPTION FACTOR NDT80"/>
    <property type="match status" value="1"/>
</dbReference>
<feature type="region of interest" description="Disordered" evidence="3">
    <location>
        <begin position="436"/>
        <end position="502"/>
    </location>
</feature>
<gene>
    <name evidence="5" type="ORF">SPPG_04602</name>
</gene>
<dbReference type="EMBL" id="KQ257456">
    <property type="protein sequence ID" value="KND00274.1"/>
    <property type="molecule type" value="Genomic_DNA"/>
</dbReference>
<dbReference type="InterPro" id="IPR024061">
    <property type="entry name" value="NDT80_DNA-bd_dom"/>
</dbReference>
<feature type="compositionally biased region" description="Low complexity" evidence="3">
    <location>
        <begin position="21"/>
        <end position="40"/>
    </location>
</feature>
<dbReference type="RefSeq" id="XP_016608313.1">
    <property type="nucleotide sequence ID" value="XM_016752838.1"/>
</dbReference>
<feature type="compositionally biased region" description="Polar residues" evidence="3">
    <location>
        <begin position="88"/>
        <end position="97"/>
    </location>
</feature>
<name>A0A0L0HHI1_SPIPD</name>
<feature type="compositionally biased region" description="Polar residues" evidence="3">
    <location>
        <begin position="117"/>
        <end position="129"/>
    </location>
</feature>
<evidence type="ECO:0000256" key="3">
    <source>
        <dbReference type="SAM" id="MobiDB-lite"/>
    </source>
</evidence>
<dbReference type="Pfam" id="PF05224">
    <property type="entry name" value="NDT80_PhoG"/>
    <property type="match status" value="1"/>
</dbReference>
<organism evidence="5 6">
    <name type="scientific">Spizellomyces punctatus (strain DAOM BR117)</name>
    <dbReference type="NCBI Taxonomy" id="645134"/>
    <lineage>
        <taxon>Eukaryota</taxon>
        <taxon>Fungi</taxon>
        <taxon>Fungi incertae sedis</taxon>
        <taxon>Chytridiomycota</taxon>
        <taxon>Chytridiomycota incertae sedis</taxon>
        <taxon>Chytridiomycetes</taxon>
        <taxon>Spizellomycetales</taxon>
        <taxon>Spizellomycetaceae</taxon>
        <taxon>Spizellomyces</taxon>
    </lineage>
</organism>
<feature type="compositionally biased region" description="Pro residues" evidence="3">
    <location>
        <begin position="569"/>
        <end position="579"/>
    </location>
</feature>
<dbReference type="GO" id="GO:0051321">
    <property type="term" value="P:meiotic cell cycle"/>
    <property type="evidence" value="ECO:0007669"/>
    <property type="project" value="TreeGrafter"/>
</dbReference>
<dbReference type="InterPro" id="IPR052605">
    <property type="entry name" value="Fungal_trans_regulator"/>
</dbReference>
<dbReference type="VEuPathDB" id="FungiDB:SPPG_04602"/>
<dbReference type="OrthoDB" id="2288358at2759"/>
<keyword evidence="6" id="KW-1185">Reference proteome</keyword>
<dbReference type="GO" id="GO:0045944">
    <property type="term" value="P:positive regulation of transcription by RNA polymerase II"/>
    <property type="evidence" value="ECO:0007669"/>
    <property type="project" value="TreeGrafter"/>
</dbReference>
<dbReference type="GeneID" id="27688042"/>
<dbReference type="PROSITE" id="PS51517">
    <property type="entry name" value="NDT80"/>
    <property type="match status" value="1"/>
</dbReference>
<feature type="region of interest" description="Disordered" evidence="3">
    <location>
        <begin position="85"/>
        <end position="133"/>
    </location>
</feature>
<keyword evidence="1 2" id="KW-0238">DNA-binding</keyword>
<feature type="compositionally biased region" description="Polar residues" evidence="3">
    <location>
        <begin position="514"/>
        <end position="530"/>
    </location>
</feature>
<dbReference type="InterPro" id="IPR037141">
    <property type="entry name" value="NDT80_DNA-bd_dom_sf"/>
</dbReference>
<dbReference type="Proteomes" id="UP000053201">
    <property type="component" value="Unassembled WGS sequence"/>
</dbReference>
<proteinExistence type="predicted"/>
<evidence type="ECO:0000313" key="5">
    <source>
        <dbReference type="EMBL" id="KND00274.1"/>
    </source>
</evidence>
<evidence type="ECO:0000256" key="1">
    <source>
        <dbReference type="ARBA" id="ARBA00023125"/>
    </source>
</evidence>